<feature type="transmembrane region" description="Helical" evidence="1">
    <location>
        <begin position="34"/>
        <end position="54"/>
    </location>
</feature>
<reference evidence="3" key="1">
    <citation type="submission" date="2019-08" db="EMBL/GenBank/DDBJ databases">
        <authorList>
            <person name="Kucharzyk K."/>
            <person name="Murdoch R.W."/>
            <person name="Higgins S."/>
            <person name="Loffler F."/>
        </authorList>
    </citation>
    <scope>NUCLEOTIDE SEQUENCE</scope>
</reference>
<proteinExistence type="predicted"/>
<gene>
    <name evidence="3" type="ORF">SDC9_04235</name>
</gene>
<dbReference type="FunFam" id="2.70.70.10:FF:000006">
    <property type="entry name" value="M23 family peptidase"/>
    <property type="match status" value="1"/>
</dbReference>
<dbReference type="AlphaFoldDB" id="A0A644SVQ7"/>
<evidence type="ECO:0000256" key="1">
    <source>
        <dbReference type="SAM" id="Phobius"/>
    </source>
</evidence>
<dbReference type="InterPro" id="IPR050570">
    <property type="entry name" value="Cell_wall_metabolism_enzyme"/>
</dbReference>
<dbReference type="GO" id="GO:0004222">
    <property type="term" value="F:metalloendopeptidase activity"/>
    <property type="evidence" value="ECO:0007669"/>
    <property type="project" value="TreeGrafter"/>
</dbReference>
<dbReference type="InterPro" id="IPR011055">
    <property type="entry name" value="Dup_hybrid_motif"/>
</dbReference>
<keyword evidence="1" id="KW-0812">Transmembrane</keyword>
<comment type="caution">
    <text evidence="3">The sequence shown here is derived from an EMBL/GenBank/DDBJ whole genome shotgun (WGS) entry which is preliminary data.</text>
</comment>
<dbReference type="EMBL" id="VSSQ01000007">
    <property type="protein sequence ID" value="MPL58693.1"/>
    <property type="molecule type" value="Genomic_DNA"/>
</dbReference>
<keyword evidence="1" id="KW-1133">Transmembrane helix</keyword>
<sequence>MESKKSLPDRREYTLMVVPHNGQAVRSIKIPIRAIKITAVVLGVFLVVAAGFGVKYNTVIATAMSEKAELQTLRQANGEQYKQIEQLTQVTTVLQSDMDRLNTLDAEIRRLVNAEEQPETSRAGTIRPPGVYTGQGGPLGQPSLSELITYVEQLQQQAKVREESLNHLREALEERNARMSATPSLWPSSGDVTSRFGWRSSPWGGGSDWHPGIDIANDAGTPIMATGAGRVVHSGWYTGYGKMVKIDHGNGIVTIYAHNSENIVSEGQYVKKGETIAYMGNTGWSTGPHVHYEIRVNGTAVNPAKFL</sequence>
<accession>A0A644SVQ7</accession>
<name>A0A644SVQ7_9ZZZZ</name>
<dbReference type="CDD" id="cd12797">
    <property type="entry name" value="M23_peptidase"/>
    <property type="match status" value="1"/>
</dbReference>
<dbReference type="InterPro" id="IPR016047">
    <property type="entry name" value="M23ase_b-sheet_dom"/>
</dbReference>
<feature type="domain" description="M23ase beta-sheet core" evidence="2">
    <location>
        <begin position="210"/>
        <end position="303"/>
    </location>
</feature>
<organism evidence="3">
    <name type="scientific">bioreactor metagenome</name>
    <dbReference type="NCBI Taxonomy" id="1076179"/>
    <lineage>
        <taxon>unclassified sequences</taxon>
        <taxon>metagenomes</taxon>
        <taxon>ecological metagenomes</taxon>
    </lineage>
</organism>
<protein>
    <recommendedName>
        <fullName evidence="2">M23ase beta-sheet core domain-containing protein</fullName>
    </recommendedName>
</protein>
<evidence type="ECO:0000313" key="3">
    <source>
        <dbReference type="EMBL" id="MPL58693.1"/>
    </source>
</evidence>
<dbReference type="PANTHER" id="PTHR21666:SF270">
    <property type="entry name" value="MUREIN HYDROLASE ACTIVATOR ENVC"/>
    <property type="match status" value="1"/>
</dbReference>
<dbReference type="PANTHER" id="PTHR21666">
    <property type="entry name" value="PEPTIDASE-RELATED"/>
    <property type="match status" value="1"/>
</dbReference>
<evidence type="ECO:0000259" key="2">
    <source>
        <dbReference type="Pfam" id="PF01551"/>
    </source>
</evidence>
<keyword evidence="1" id="KW-0472">Membrane</keyword>
<dbReference type="Pfam" id="PF01551">
    <property type="entry name" value="Peptidase_M23"/>
    <property type="match status" value="1"/>
</dbReference>
<dbReference type="Gene3D" id="2.70.70.10">
    <property type="entry name" value="Glucose Permease (Domain IIA)"/>
    <property type="match status" value="1"/>
</dbReference>
<dbReference type="SUPFAM" id="SSF51261">
    <property type="entry name" value="Duplicated hybrid motif"/>
    <property type="match status" value="1"/>
</dbReference>